<dbReference type="InterPro" id="IPR000537">
    <property type="entry name" value="UbiA_prenyltransferase"/>
</dbReference>
<dbReference type="OrthoDB" id="293340at2157"/>
<keyword evidence="4 5" id="KW-0472">Membrane</keyword>
<dbReference type="AlphaFoldDB" id="A0A7D5HZD9"/>
<sequence length="307" mass="33216">MSSNGLITLPDVLLNKHVQNSLFADKKLIATLHLLKSSLLVSISGALRIYIAFLLIQAEYIALHCIAGGLIIYSVYTLDRAMGVEEDAVNRTELKGASARTALFISLICFIIGALVLATGGLLAIAFLPLVTGYLYTKGLKIGRFKLRLKGSMGVKNTVVGLSWGAFIAGIAGAYSANLLPTVLVFLFFGTKLFINSTVYDFRDIKGDFLAGIRTLPVALGEQNTRRLLFCMHVVSHAALLFFLLNGVIGFEPIVLIYSLLAGMITIRNFTHQAEVESASEQTKRLFLVDGESSSIVGLRTITGLVL</sequence>
<feature type="transmembrane region" description="Helical" evidence="5">
    <location>
        <begin position="28"/>
        <end position="51"/>
    </location>
</feature>
<evidence type="ECO:0000256" key="3">
    <source>
        <dbReference type="ARBA" id="ARBA00022989"/>
    </source>
</evidence>
<protein>
    <submittedName>
        <fullName evidence="6">UbiA family prenyltransferase</fullName>
    </submittedName>
</protein>
<evidence type="ECO:0000256" key="2">
    <source>
        <dbReference type="ARBA" id="ARBA00022692"/>
    </source>
</evidence>
<dbReference type="GO" id="GO:0016765">
    <property type="term" value="F:transferase activity, transferring alkyl or aryl (other than methyl) groups"/>
    <property type="evidence" value="ECO:0007669"/>
    <property type="project" value="InterPro"/>
</dbReference>
<dbReference type="Pfam" id="PF01040">
    <property type="entry name" value="UbiA"/>
    <property type="match status" value="1"/>
</dbReference>
<feature type="transmembrane region" description="Helical" evidence="5">
    <location>
        <begin position="58"/>
        <end position="76"/>
    </location>
</feature>
<keyword evidence="3 5" id="KW-1133">Transmembrane helix</keyword>
<dbReference type="EMBL" id="CP058215">
    <property type="protein sequence ID" value="QLC48886.1"/>
    <property type="molecule type" value="Genomic_DNA"/>
</dbReference>
<evidence type="ECO:0000313" key="7">
    <source>
        <dbReference type="Proteomes" id="UP000509594"/>
    </source>
</evidence>
<comment type="subcellular location">
    <subcellularLocation>
        <location evidence="1">Cell membrane</location>
        <topology evidence="1">Multi-pass membrane protein</topology>
    </subcellularLocation>
</comment>
<name>A0A7D5HZD9_9EURY</name>
<organism evidence="6 7">
    <name type="scientific">Methanolobus zinderi</name>
    <dbReference type="NCBI Taxonomy" id="536044"/>
    <lineage>
        <taxon>Archaea</taxon>
        <taxon>Methanobacteriati</taxon>
        <taxon>Methanobacteriota</taxon>
        <taxon>Stenosarchaea group</taxon>
        <taxon>Methanomicrobia</taxon>
        <taxon>Methanosarcinales</taxon>
        <taxon>Methanosarcinaceae</taxon>
        <taxon>Methanolobus</taxon>
    </lineage>
</organism>
<reference evidence="6 7" key="1">
    <citation type="submission" date="2020-06" db="EMBL/GenBank/DDBJ databases">
        <title>Methanolobus halotolerans sp. nov., isolated from a saline lake Tus in Siberia.</title>
        <authorList>
            <person name="Shen Y."/>
            <person name="Chen S.-C."/>
            <person name="Lai M.-C."/>
            <person name="Huang H.-H."/>
            <person name="Chiu H.-H."/>
            <person name="Tang S.-L."/>
            <person name="Rogozin D.Y."/>
            <person name="Degermendzhy A.G."/>
        </authorList>
    </citation>
    <scope>NUCLEOTIDE SEQUENCE [LARGE SCALE GENOMIC DNA]</scope>
    <source>
        <strain evidence="6 7">DSM 21339</strain>
    </source>
</reference>
<dbReference type="Proteomes" id="UP000509594">
    <property type="component" value="Chromosome"/>
</dbReference>
<keyword evidence="6" id="KW-0808">Transferase</keyword>
<feature type="transmembrane region" description="Helical" evidence="5">
    <location>
        <begin position="157"/>
        <end position="177"/>
    </location>
</feature>
<evidence type="ECO:0000256" key="5">
    <source>
        <dbReference type="SAM" id="Phobius"/>
    </source>
</evidence>
<keyword evidence="7" id="KW-1185">Reference proteome</keyword>
<accession>A0A7D5HZD9</accession>
<dbReference type="GO" id="GO:0005886">
    <property type="term" value="C:plasma membrane"/>
    <property type="evidence" value="ECO:0007669"/>
    <property type="project" value="UniProtKB-SubCell"/>
</dbReference>
<feature type="transmembrane region" description="Helical" evidence="5">
    <location>
        <begin position="103"/>
        <end position="136"/>
    </location>
</feature>
<keyword evidence="2 5" id="KW-0812">Transmembrane</keyword>
<evidence type="ECO:0000256" key="4">
    <source>
        <dbReference type="ARBA" id="ARBA00023136"/>
    </source>
</evidence>
<dbReference type="KEGG" id="mzi:HWN40_00655"/>
<dbReference type="Gene3D" id="1.20.120.1780">
    <property type="entry name" value="UbiA prenyltransferase"/>
    <property type="match status" value="1"/>
</dbReference>
<evidence type="ECO:0000313" key="6">
    <source>
        <dbReference type="EMBL" id="QLC48886.1"/>
    </source>
</evidence>
<dbReference type="GeneID" id="55820140"/>
<dbReference type="RefSeq" id="WP_176963949.1">
    <property type="nucleotide sequence ID" value="NZ_CP058215.1"/>
</dbReference>
<proteinExistence type="predicted"/>
<evidence type="ECO:0000256" key="1">
    <source>
        <dbReference type="ARBA" id="ARBA00004651"/>
    </source>
</evidence>
<gene>
    <name evidence="6" type="ORF">HWN40_00655</name>
</gene>
<dbReference type="NCBIfam" id="NF010117">
    <property type="entry name" value="PRK13591.1"/>
    <property type="match status" value="1"/>
</dbReference>